<dbReference type="Proteomes" id="UP000661607">
    <property type="component" value="Unassembled WGS sequence"/>
</dbReference>
<dbReference type="RefSeq" id="WP_192780373.1">
    <property type="nucleotide sequence ID" value="NZ_BAAASY010000021.1"/>
</dbReference>
<comment type="caution">
    <text evidence="2">The sequence shown here is derived from an EMBL/GenBank/DDBJ whole genome shotgun (WGS) entry which is preliminary data.</text>
</comment>
<feature type="domain" description="AB hydrolase-1" evidence="1">
    <location>
        <begin position="16"/>
        <end position="252"/>
    </location>
</feature>
<dbReference type="InterPro" id="IPR029058">
    <property type="entry name" value="AB_hydrolase_fold"/>
</dbReference>
<proteinExistence type="predicted"/>
<dbReference type="InterPro" id="IPR000073">
    <property type="entry name" value="AB_hydrolase_1"/>
</dbReference>
<sequence>MRLHVKEFAGPPDSTLLVVHGGPDWDHSYLVEPLDRLAGERRLLFPDLRGCGRSPAAEPLTPDAMVADLVELIGSSPVDVLGFSYGGLIAQRLAVQAPGLVRRLIVASSSVLPVPPDAFAGWAEYERRAKAHPSVWDTSPLDGPALTRAEAFAAAPLNVWNQELLTAYLERLERVRFTASYLEPYRSGRFPSARYPDPVERLRGLPLFLLHARQDMIFPATLAGRTPCTGAVILEEAGHMAHIDQPDAWLAAVSGFLAG</sequence>
<dbReference type="PANTHER" id="PTHR43798">
    <property type="entry name" value="MONOACYLGLYCEROL LIPASE"/>
    <property type="match status" value="1"/>
</dbReference>
<dbReference type="Gene3D" id="3.40.50.1820">
    <property type="entry name" value="alpha/beta hydrolase"/>
    <property type="match status" value="1"/>
</dbReference>
<protein>
    <submittedName>
        <fullName evidence="2">Pimeloyl-ACP methyl ester carboxylesterase</fullName>
    </submittedName>
</protein>
<dbReference type="Pfam" id="PF12697">
    <property type="entry name" value="Abhydrolase_6"/>
    <property type="match status" value="1"/>
</dbReference>
<gene>
    <name evidence="2" type="ORF">H4W81_009091</name>
</gene>
<evidence type="ECO:0000313" key="3">
    <source>
        <dbReference type="Proteomes" id="UP000661607"/>
    </source>
</evidence>
<dbReference type="PANTHER" id="PTHR43798:SF33">
    <property type="entry name" value="HYDROLASE, PUTATIVE (AFU_ORTHOLOGUE AFUA_2G14860)-RELATED"/>
    <property type="match status" value="1"/>
</dbReference>
<dbReference type="EMBL" id="JADBEF010000001">
    <property type="protein sequence ID" value="MBE1566312.1"/>
    <property type="molecule type" value="Genomic_DNA"/>
</dbReference>
<evidence type="ECO:0000313" key="2">
    <source>
        <dbReference type="EMBL" id="MBE1566312.1"/>
    </source>
</evidence>
<reference evidence="2 3" key="1">
    <citation type="submission" date="2020-10" db="EMBL/GenBank/DDBJ databases">
        <title>Sequencing the genomes of 1000 actinobacteria strains.</title>
        <authorList>
            <person name="Klenk H.-P."/>
        </authorList>
    </citation>
    <scope>NUCLEOTIDE SEQUENCE [LARGE SCALE GENOMIC DNA]</scope>
    <source>
        <strain evidence="2 3">DSM 43748</strain>
    </source>
</reference>
<organism evidence="2 3">
    <name type="scientific">Nonomuraea africana</name>
    <dbReference type="NCBI Taxonomy" id="46171"/>
    <lineage>
        <taxon>Bacteria</taxon>
        <taxon>Bacillati</taxon>
        <taxon>Actinomycetota</taxon>
        <taxon>Actinomycetes</taxon>
        <taxon>Streptosporangiales</taxon>
        <taxon>Streptosporangiaceae</taxon>
        <taxon>Nonomuraea</taxon>
    </lineage>
</organism>
<evidence type="ECO:0000259" key="1">
    <source>
        <dbReference type="Pfam" id="PF12697"/>
    </source>
</evidence>
<name>A0ABR9KWA5_9ACTN</name>
<dbReference type="SUPFAM" id="SSF53474">
    <property type="entry name" value="alpha/beta-Hydrolases"/>
    <property type="match status" value="1"/>
</dbReference>
<dbReference type="InterPro" id="IPR050266">
    <property type="entry name" value="AB_hydrolase_sf"/>
</dbReference>
<accession>A0ABR9KWA5</accession>
<keyword evidence="3" id="KW-1185">Reference proteome</keyword>